<dbReference type="SUPFAM" id="SSF53448">
    <property type="entry name" value="Nucleotide-diphospho-sugar transferases"/>
    <property type="match status" value="1"/>
</dbReference>
<keyword evidence="3" id="KW-1185">Reference proteome</keyword>
<comment type="caution">
    <text evidence="2">The sequence shown here is derived from an EMBL/GenBank/DDBJ whole genome shotgun (WGS) entry which is preliminary data.</text>
</comment>
<gene>
    <name evidence="2" type="ORF">GHI93_05925</name>
</gene>
<evidence type="ECO:0000313" key="2">
    <source>
        <dbReference type="EMBL" id="MQW39476.1"/>
    </source>
</evidence>
<dbReference type="AlphaFoldDB" id="A0A7X1Z7Y0"/>
<dbReference type="InterPro" id="IPR029044">
    <property type="entry name" value="Nucleotide-diphossugar_trans"/>
</dbReference>
<proteinExistence type="predicted"/>
<dbReference type="OrthoDB" id="119253at2"/>
<protein>
    <submittedName>
        <fullName evidence="2">Glycosyltransferase</fullName>
    </submittedName>
</protein>
<sequence>MNLTICLVAYNKKFTETVSYKQLISFSSVVKKCLNLVVVDNGKKNYTETVMPSDFLSMKYYFNPNLHERGTRVAYQYVLETMEDYWLMLLDDDTELTEGYIQKVLNELGNPEINAFCPLIFDGEVQISPTQSETIKNLNFPQKSGVYIENITGISSGLVLSKKFMLEIKEFSKEFPLDYLDHWIFWQLRNQTKKIKVIDEKIQHHLSVQHLKELSKERFITIFTSEYHYYQHYQPEQLYSIRKKYVKMIVKAWLKGDFFPGKALIKIILEKK</sequence>
<dbReference type="InterPro" id="IPR001173">
    <property type="entry name" value="Glyco_trans_2-like"/>
</dbReference>
<dbReference type="Pfam" id="PF00535">
    <property type="entry name" value="Glycos_transf_2"/>
    <property type="match status" value="1"/>
</dbReference>
<evidence type="ECO:0000259" key="1">
    <source>
        <dbReference type="Pfam" id="PF00535"/>
    </source>
</evidence>
<evidence type="ECO:0000313" key="3">
    <source>
        <dbReference type="Proteomes" id="UP000439550"/>
    </source>
</evidence>
<dbReference type="EMBL" id="WITJ01000007">
    <property type="protein sequence ID" value="MQW39476.1"/>
    <property type="molecule type" value="Genomic_DNA"/>
</dbReference>
<dbReference type="GO" id="GO:0016740">
    <property type="term" value="F:transferase activity"/>
    <property type="evidence" value="ECO:0007669"/>
    <property type="project" value="UniProtKB-KW"/>
</dbReference>
<organism evidence="2 3">
    <name type="scientific">Lactococcus hircilactis</name>
    <dbReference type="NCBI Taxonomy" id="1494462"/>
    <lineage>
        <taxon>Bacteria</taxon>
        <taxon>Bacillati</taxon>
        <taxon>Bacillota</taxon>
        <taxon>Bacilli</taxon>
        <taxon>Lactobacillales</taxon>
        <taxon>Streptococcaceae</taxon>
        <taxon>Lactococcus</taxon>
    </lineage>
</organism>
<dbReference type="RefSeq" id="WP_153496153.1">
    <property type="nucleotide sequence ID" value="NZ_CBCRWP010000004.1"/>
</dbReference>
<dbReference type="Gene3D" id="3.90.550.10">
    <property type="entry name" value="Spore Coat Polysaccharide Biosynthesis Protein SpsA, Chain A"/>
    <property type="match status" value="1"/>
</dbReference>
<dbReference type="Proteomes" id="UP000439550">
    <property type="component" value="Unassembled WGS sequence"/>
</dbReference>
<keyword evidence="2" id="KW-0808">Transferase</keyword>
<reference evidence="2 3" key="1">
    <citation type="submission" date="2019-10" db="EMBL/GenBank/DDBJ databases">
        <authorList>
            <person name="Dong K."/>
        </authorList>
    </citation>
    <scope>NUCLEOTIDE SEQUENCE [LARGE SCALE GENOMIC DNA]</scope>
    <source>
        <strain evidence="2 3">DSM 28960</strain>
    </source>
</reference>
<accession>A0A7X1Z7Y0</accession>
<name>A0A7X1Z7Y0_9LACT</name>
<feature type="domain" description="Glycosyltransferase 2-like" evidence="1">
    <location>
        <begin position="33"/>
        <end position="146"/>
    </location>
</feature>